<accession>B1KG01</accession>
<protein>
    <recommendedName>
        <fullName evidence="1">GAPS4 PD-(D/E)XK nuclease domain-containing protein</fullName>
    </recommendedName>
</protein>
<proteinExistence type="predicted"/>
<feature type="domain" description="GAPS4 PD-(D/E)XK nuclease" evidence="1">
    <location>
        <begin position="2"/>
        <end position="174"/>
    </location>
</feature>
<gene>
    <name evidence="2" type="ordered locus">Swoo_2430</name>
</gene>
<evidence type="ECO:0000259" key="1">
    <source>
        <dbReference type="Pfam" id="PF26115"/>
    </source>
</evidence>
<dbReference type="AlphaFoldDB" id="B1KG01"/>
<dbReference type="Pfam" id="PF26115">
    <property type="entry name" value="PDDEXK_GAPS4"/>
    <property type="match status" value="1"/>
</dbReference>
<reference evidence="2 3" key="1">
    <citation type="submission" date="2008-02" db="EMBL/GenBank/DDBJ databases">
        <title>Complete sequence of Shewanella woodyi ATCC 51908.</title>
        <authorList>
            <consortium name="US DOE Joint Genome Institute"/>
            <person name="Copeland A."/>
            <person name="Lucas S."/>
            <person name="Lapidus A."/>
            <person name="Glavina del Rio T."/>
            <person name="Dalin E."/>
            <person name="Tice H."/>
            <person name="Bruce D."/>
            <person name="Goodwin L."/>
            <person name="Pitluck S."/>
            <person name="Sims D."/>
            <person name="Brettin T."/>
            <person name="Detter J.C."/>
            <person name="Han C."/>
            <person name="Kuske C.R."/>
            <person name="Schmutz J."/>
            <person name="Larimer F."/>
            <person name="Land M."/>
            <person name="Hauser L."/>
            <person name="Kyrpides N."/>
            <person name="Lykidis A."/>
            <person name="Zhao J.-S."/>
            <person name="Richardson P."/>
        </authorList>
    </citation>
    <scope>NUCLEOTIDE SEQUENCE [LARGE SCALE GENOMIC DNA]</scope>
    <source>
        <strain evidence="3">ATCC 51908 / MS32</strain>
    </source>
</reference>
<name>B1KG01_SHEWM</name>
<evidence type="ECO:0000313" key="3">
    <source>
        <dbReference type="Proteomes" id="UP000002168"/>
    </source>
</evidence>
<organism evidence="2 3">
    <name type="scientific">Shewanella woodyi (strain ATCC 51908 / MS32)</name>
    <dbReference type="NCBI Taxonomy" id="392500"/>
    <lineage>
        <taxon>Bacteria</taxon>
        <taxon>Pseudomonadati</taxon>
        <taxon>Pseudomonadota</taxon>
        <taxon>Gammaproteobacteria</taxon>
        <taxon>Alteromonadales</taxon>
        <taxon>Shewanellaceae</taxon>
        <taxon>Shewanella</taxon>
    </lineage>
</organism>
<keyword evidence="3" id="KW-1185">Reference proteome</keyword>
<sequence length="318" mass="36745">MAGERSKSIGEIGESIAENFFSKIGWGSPQKGVYYPCYNKKNHALKASVGGEKHQHGIDFQVSYKSTLESETLNNLLISVKHSKDRQYPKSATKEFKGYISDLVDSMQCFKRSPHYRDISSSHAGCRTINDIPVLFFISSKDNEHYDFTSHLQNSRFMNDYDDVKELYIIDNRKVSFILNVLNYIESHYPDYEWYFFHPSTGMNIGDINIRQHSKQMQIEFLTSPFIPFVLKKKIGDHETCKFFLASIDSFTQDNFSKLVTYCRNNTSDNISDVEISMHDYFLDDNLGDTRKVLSAHDIELDVKVSNYNPSFRSLANE</sequence>
<evidence type="ECO:0000313" key="2">
    <source>
        <dbReference type="EMBL" id="ACA86708.1"/>
    </source>
</evidence>
<dbReference type="KEGG" id="swd:Swoo_2430"/>
<dbReference type="InterPro" id="IPR058873">
    <property type="entry name" value="PDDEXK_GAPS4"/>
</dbReference>
<dbReference type="EMBL" id="CP000961">
    <property type="protein sequence ID" value="ACA86708.1"/>
    <property type="molecule type" value="Genomic_DNA"/>
</dbReference>
<dbReference type="RefSeq" id="WP_012325050.1">
    <property type="nucleotide sequence ID" value="NC_010506.1"/>
</dbReference>
<dbReference type="HOGENOM" id="CLU_073567_0_0_6"/>
<dbReference type="Proteomes" id="UP000002168">
    <property type="component" value="Chromosome"/>
</dbReference>
<dbReference type="eggNOG" id="ENOG502ZKFM">
    <property type="taxonomic scope" value="Bacteria"/>
</dbReference>